<evidence type="ECO:0000256" key="1">
    <source>
        <dbReference type="ARBA" id="ARBA00022490"/>
    </source>
</evidence>
<dbReference type="PANTHER" id="PTHR38683">
    <property type="entry name" value="CHORISMATE PYRUVATE-LYASE"/>
    <property type="match status" value="1"/>
</dbReference>
<evidence type="ECO:0000256" key="4">
    <source>
        <dbReference type="HAMAP-Rule" id="MF_01632"/>
    </source>
</evidence>
<dbReference type="EMBL" id="ARXS01000001">
    <property type="protein sequence ID" value="MCU5780891.1"/>
    <property type="molecule type" value="Genomic_DNA"/>
</dbReference>
<dbReference type="GO" id="GO:0016829">
    <property type="term" value="F:lyase activity"/>
    <property type="evidence" value="ECO:0007669"/>
    <property type="project" value="UniProtKB-KW"/>
</dbReference>
<dbReference type="PANTHER" id="PTHR38683:SF1">
    <property type="entry name" value="CHORISMATE PYRUVATE-LYASE"/>
    <property type="match status" value="1"/>
</dbReference>
<comment type="subcellular location">
    <subcellularLocation>
        <location evidence="4">Cytoplasm</location>
    </subcellularLocation>
</comment>
<keyword evidence="3 4" id="KW-0456">Lyase</keyword>
<dbReference type="RefSeq" id="WP_063141276.1">
    <property type="nucleotide sequence ID" value="NZ_ARXS01000001.1"/>
</dbReference>
<evidence type="ECO:0000256" key="2">
    <source>
        <dbReference type="ARBA" id="ARBA00022688"/>
    </source>
</evidence>
<comment type="similarity">
    <text evidence="4">Belongs to the UbiC family.</text>
</comment>
<protein>
    <recommendedName>
        <fullName evidence="4">Probable chorismate pyruvate-lyase</fullName>
        <shortName evidence="4">CL</shortName>
        <shortName evidence="4">CPL</shortName>
        <ecNumber evidence="4">4.1.3.40</ecNumber>
    </recommendedName>
</protein>
<reference evidence="5" key="1">
    <citation type="submission" date="2012-09" db="EMBL/GenBank/DDBJ databases">
        <title>Genome Sequence of alkane-degrading Bacterium Alcanivorax balearicus MACL04.</title>
        <authorList>
            <person name="Lai Q."/>
            <person name="Shao Z."/>
        </authorList>
    </citation>
    <scope>NUCLEOTIDE SEQUENCE</scope>
    <source>
        <strain evidence="5">MACL04</strain>
    </source>
</reference>
<feature type="binding site" evidence="4">
    <location>
        <position position="75"/>
    </location>
    <ligand>
        <name>substrate</name>
    </ligand>
</feature>
<feature type="binding site" evidence="4">
    <location>
        <position position="160"/>
    </location>
    <ligand>
        <name>substrate</name>
    </ligand>
</feature>
<keyword evidence="6" id="KW-1185">Reference proteome</keyword>
<evidence type="ECO:0000313" key="5">
    <source>
        <dbReference type="EMBL" id="MCU5780891.1"/>
    </source>
</evidence>
<dbReference type="Proteomes" id="UP001064106">
    <property type="component" value="Unassembled WGS sequence"/>
</dbReference>
<evidence type="ECO:0000256" key="3">
    <source>
        <dbReference type="ARBA" id="ARBA00023239"/>
    </source>
</evidence>
<comment type="function">
    <text evidence="4">Removes the pyruvyl group from chorismate, with concomitant aromatization of the ring, to provide 4-hydroxybenzoate (4HB) for the ubiquinone pathway.</text>
</comment>
<keyword evidence="2 4" id="KW-0831">Ubiquinone biosynthesis</keyword>
<organism evidence="5 6">
    <name type="scientific">Alloalcanivorax balearicus MACL04</name>
    <dbReference type="NCBI Taxonomy" id="1177182"/>
    <lineage>
        <taxon>Bacteria</taxon>
        <taxon>Pseudomonadati</taxon>
        <taxon>Pseudomonadota</taxon>
        <taxon>Gammaproteobacteria</taxon>
        <taxon>Oceanospirillales</taxon>
        <taxon>Alcanivoracaceae</taxon>
        <taxon>Alloalcanivorax</taxon>
    </lineage>
</organism>
<accession>A0ABT2QTP3</accession>
<name>A0ABT2QTP3_9GAMM</name>
<keyword evidence="1 4" id="KW-0963">Cytoplasm</keyword>
<comment type="pathway">
    <text evidence="4">Cofactor biosynthesis; ubiquinone biosynthesis.</text>
</comment>
<dbReference type="EC" id="4.1.3.40" evidence="4"/>
<gene>
    <name evidence="4" type="primary">ubiC</name>
    <name evidence="5" type="ORF">MA04_00191</name>
</gene>
<sequence length="178" mass="20424">MPNSPLDADPKWRPLDRLTVPPLIRDWLGDPGSLTARLRRHGTFHVRHNRSLVTVPVPFEREQLHQSGRRIALIREVTLMLCDTPVVEARSVLPLLSLRWANRNLAHMGGRSLGSELYRYPEAHRDQVWVRYGLSPAGRGPCWGRQTRFVKRGRPLLVAEYFLPALWSLVGEEQVGEQ</sequence>
<dbReference type="Gene3D" id="3.40.1410.10">
    <property type="entry name" value="Chorismate lyase-like"/>
    <property type="match status" value="1"/>
</dbReference>
<comment type="caution">
    <text evidence="4">Lacks conserved residue(s) required for the propagation of feature annotation.</text>
</comment>
<dbReference type="HAMAP" id="MF_01632">
    <property type="entry name" value="UbiC"/>
    <property type="match status" value="1"/>
</dbReference>
<keyword evidence="4" id="KW-0670">Pyruvate</keyword>
<proteinExistence type="inferred from homology"/>
<feature type="binding site" evidence="4">
    <location>
        <position position="113"/>
    </location>
    <ligand>
        <name>substrate</name>
    </ligand>
</feature>
<dbReference type="SUPFAM" id="SSF64288">
    <property type="entry name" value="Chorismate lyase-like"/>
    <property type="match status" value="1"/>
</dbReference>
<evidence type="ECO:0000313" key="6">
    <source>
        <dbReference type="Proteomes" id="UP001064106"/>
    </source>
</evidence>
<dbReference type="Pfam" id="PF04345">
    <property type="entry name" value="Chor_lyase"/>
    <property type="match status" value="1"/>
</dbReference>
<dbReference type="InterPro" id="IPR007440">
    <property type="entry name" value="Chorismate--pyruvate_lyase"/>
</dbReference>
<comment type="catalytic activity">
    <reaction evidence="4">
        <text>chorismate = 4-hydroxybenzoate + pyruvate</text>
        <dbReference type="Rhea" id="RHEA:16505"/>
        <dbReference type="ChEBI" id="CHEBI:15361"/>
        <dbReference type="ChEBI" id="CHEBI:17879"/>
        <dbReference type="ChEBI" id="CHEBI:29748"/>
        <dbReference type="EC" id="4.1.3.40"/>
    </reaction>
</comment>
<dbReference type="InterPro" id="IPR028978">
    <property type="entry name" value="Chorismate_lyase_/UTRA_dom_sf"/>
</dbReference>
<comment type="caution">
    <text evidence="5">The sequence shown here is derived from an EMBL/GenBank/DDBJ whole genome shotgun (WGS) entry which is preliminary data.</text>
</comment>